<accession>A0A839S3M5</accession>
<gene>
    <name evidence="3" type="ORF">FHS23_003390</name>
</gene>
<evidence type="ECO:0000256" key="1">
    <source>
        <dbReference type="SAM" id="SignalP"/>
    </source>
</evidence>
<dbReference type="InterPro" id="IPR025637">
    <property type="entry name" value="DUF4333"/>
</dbReference>
<dbReference type="EMBL" id="JACHWU010000004">
    <property type="protein sequence ID" value="MBB3052356.1"/>
    <property type="molecule type" value="Genomic_DNA"/>
</dbReference>
<feature type="chain" id="PRO_5038349352" evidence="1">
    <location>
        <begin position="22"/>
        <end position="102"/>
    </location>
</feature>
<evidence type="ECO:0000313" key="4">
    <source>
        <dbReference type="Proteomes" id="UP000550714"/>
    </source>
</evidence>
<dbReference type="RefSeq" id="WP_183656436.1">
    <property type="nucleotide sequence ID" value="NZ_JACHWU010000004.1"/>
</dbReference>
<proteinExistence type="predicted"/>
<sequence length="102" mass="10663">MPRVSRFVALSVLGVAAVGLAGCSQYVEQDELEKQVSSSISQQGMPVESVDCPDDLDAEVDATTTCTVTVQGGAEIKADITATSVDGDQVRFNIQPQQSSGQ</sequence>
<feature type="signal peptide" evidence="1">
    <location>
        <begin position="1"/>
        <end position="21"/>
    </location>
</feature>
<comment type="caution">
    <text evidence="3">The sequence shown here is derived from an EMBL/GenBank/DDBJ whole genome shotgun (WGS) entry which is preliminary data.</text>
</comment>
<evidence type="ECO:0000259" key="2">
    <source>
        <dbReference type="Pfam" id="PF14230"/>
    </source>
</evidence>
<keyword evidence="1" id="KW-0732">Signal</keyword>
<name>A0A839S3M5_9PSEU</name>
<feature type="domain" description="DUF4333" evidence="2">
    <location>
        <begin position="21"/>
        <end position="87"/>
    </location>
</feature>
<keyword evidence="4" id="KW-1185">Reference proteome</keyword>
<evidence type="ECO:0000313" key="3">
    <source>
        <dbReference type="EMBL" id="MBB3052356.1"/>
    </source>
</evidence>
<protein>
    <submittedName>
        <fullName evidence="3">NAD(P)H-hydrate repair Nnr-like enzyme with NAD(P)H-hydrate epimerase domain</fullName>
    </submittedName>
</protein>
<dbReference type="Proteomes" id="UP000550714">
    <property type="component" value="Unassembled WGS sequence"/>
</dbReference>
<reference evidence="3 4" key="1">
    <citation type="submission" date="2020-08" db="EMBL/GenBank/DDBJ databases">
        <title>Genomic Encyclopedia of Type Strains, Phase III (KMG-III): the genomes of soil and plant-associated and newly described type strains.</title>
        <authorList>
            <person name="Whitman W."/>
        </authorList>
    </citation>
    <scope>NUCLEOTIDE SEQUENCE [LARGE SCALE GENOMIC DNA]</scope>
    <source>
        <strain evidence="3 4">CECT 8577</strain>
    </source>
</reference>
<dbReference type="Pfam" id="PF14230">
    <property type="entry name" value="DUF4333"/>
    <property type="match status" value="1"/>
</dbReference>
<dbReference type="PROSITE" id="PS51257">
    <property type="entry name" value="PROKAR_LIPOPROTEIN"/>
    <property type="match status" value="1"/>
</dbReference>
<organism evidence="3 4">
    <name type="scientific">Prauserella isguenensis</name>
    <dbReference type="NCBI Taxonomy" id="1470180"/>
    <lineage>
        <taxon>Bacteria</taxon>
        <taxon>Bacillati</taxon>
        <taxon>Actinomycetota</taxon>
        <taxon>Actinomycetes</taxon>
        <taxon>Pseudonocardiales</taxon>
        <taxon>Pseudonocardiaceae</taxon>
        <taxon>Prauserella</taxon>
    </lineage>
</organism>
<dbReference type="AlphaFoldDB" id="A0A839S3M5"/>